<comment type="caution">
    <text evidence="1">The sequence shown here is derived from an EMBL/GenBank/DDBJ whole genome shotgun (WGS) entry which is preliminary data.</text>
</comment>
<keyword evidence="2" id="KW-1185">Reference proteome</keyword>
<accession>A0ABT2EQZ4</accession>
<gene>
    <name evidence="1" type="ORF">M2350_002496</name>
</gene>
<reference evidence="1 2" key="1">
    <citation type="submission" date="2022-08" db="EMBL/GenBank/DDBJ databases">
        <title>Bacterial and archaeal communities from various locations to study Microbial Dark Matter (Phase II).</title>
        <authorList>
            <person name="Stepanauskas R."/>
        </authorList>
    </citation>
    <scope>NUCLEOTIDE SEQUENCE [LARGE SCALE GENOMIC DNA]</scope>
    <source>
        <strain evidence="1 2">PD1</strain>
    </source>
</reference>
<evidence type="ECO:0000313" key="2">
    <source>
        <dbReference type="Proteomes" id="UP001204798"/>
    </source>
</evidence>
<evidence type="ECO:0000313" key="1">
    <source>
        <dbReference type="EMBL" id="MCS3920079.1"/>
    </source>
</evidence>
<organism evidence="1 2">
    <name type="scientific">Candidatus Fervidibacter sacchari</name>
    <dbReference type="NCBI Taxonomy" id="1448929"/>
    <lineage>
        <taxon>Bacteria</taxon>
        <taxon>Candidatus Fervidibacterota</taxon>
        <taxon>Candidatus Fervidibacter</taxon>
    </lineage>
</organism>
<dbReference type="Proteomes" id="UP001204798">
    <property type="component" value="Unassembled WGS sequence"/>
</dbReference>
<name>A0ABT2EQZ4_9BACT</name>
<dbReference type="RefSeq" id="WP_259097492.1">
    <property type="nucleotide sequence ID" value="NZ_CP130454.1"/>
</dbReference>
<proteinExistence type="predicted"/>
<protein>
    <submittedName>
        <fullName evidence="1">Uncharacterized protein</fullName>
    </submittedName>
</protein>
<dbReference type="EMBL" id="JANUCP010000004">
    <property type="protein sequence ID" value="MCS3920079.1"/>
    <property type="molecule type" value="Genomic_DNA"/>
</dbReference>
<sequence>MRAWSLFVVFAFAIPGFGQSPQRVEVPLTFKEFQTVNEMIVLSLGGIVSLLSERLPRGYSPLPGTVKPQFFELPHEAGTLVGLIALSSPKARAYDRIWVDWNRDKKFTGDEKLMGTVSARGKEKFVVFGPFERSVGDAKIEGYLIVHDDDHIHLIPKGYYEGEAKLNGQTVKVGLVDGNINGVLGERMVAGQGHFGSESDVFLVDLNGDGTFLSTEEAMEIAVYSGEVYYLTNLVQLPDRDFYRVKVAEDCSRLWLERDLSPKGKVKAACKEFFLGLIGQEGAMLVRGQQNELLLPVGSYQAHWLAFVERDEKGKPWLALLTFAPQPHKFRVVGDKTTELPFGPPFKLVMDVERSGRRFEFSLSLEDKAGNSVDAVFTPDLKRPPEPVLVISDAKGKTVKTEKFHYG</sequence>